<dbReference type="Proteomes" id="UP000031184">
    <property type="component" value="Unassembled WGS sequence"/>
</dbReference>
<evidence type="ECO:0000313" key="2">
    <source>
        <dbReference type="Proteomes" id="UP000031184"/>
    </source>
</evidence>
<protein>
    <submittedName>
        <fullName evidence="1">Uncharacterized protein</fullName>
    </submittedName>
</protein>
<proteinExistence type="predicted"/>
<dbReference type="PATRIC" id="fig|1226633.4.peg.1339"/>
<comment type="caution">
    <text evidence="1">The sequence shown here is derived from an EMBL/GenBank/DDBJ whole genome shotgun (WGS) entry which is preliminary data.</text>
</comment>
<dbReference type="AlphaFoldDB" id="A0A0B4EVZ8"/>
<dbReference type="EMBL" id="AUZI01000016">
    <property type="protein sequence ID" value="KID49104.1"/>
    <property type="molecule type" value="Genomic_DNA"/>
</dbReference>
<accession>A0A0B4EVZ8</accession>
<reference evidence="1 2" key="1">
    <citation type="submission" date="2013-08" db="EMBL/GenBank/DDBJ databases">
        <title>An opportunistic ruminal bacterium that causes liver abscesses in cattle.</title>
        <authorList>
            <person name="Benahmed F.H."/>
            <person name="Rasmussen M."/>
            <person name="Harbottle H."/>
            <person name="Soppet D."/>
            <person name="Nagaraja T.G."/>
            <person name="Davidson M."/>
        </authorList>
    </citation>
    <scope>NUCLEOTIDE SEQUENCE [LARGE SCALE GENOMIC DNA]</scope>
    <source>
        <strain evidence="1 2">B35</strain>
    </source>
</reference>
<sequence>MIDSIVRMIKPDLGETIYDPAAGFRVIIMTQANSQVNTRF</sequence>
<name>A0A0B4EVZ8_9FUSO</name>
<evidence type="ECO:0000313" key="1">
    <source>
        <dbReference type="EMBL" id="KID49104.1"/>
    </source>
</evidence>
<gene>
    <name evidence="1" type="ORF">C095_06645</name>
</gene>
<organism evidence="1 2">
    <name type="scientific">Fusobacterium necrophorum subsp. funduliforme B35</name>
    <dbReference type="NCBI Taxonomy" id="1226633"/>
    <lineage>
        <taxon>Bacteria</taxon>
        <taxon>Fusobacteriati</taxon>
        <taxon>Fusobacteriota</taxon>
        <taxon>Fusobacteriia</taxon>
        <taxon>Fusobacteriales</taxon>
        <taxon>Fusobacteriaceae</taxon>
        <taxon>Fusobacterium</taxon>
    </lineage>
</organism>